<feature type="compositionally biased region" description="Polar residues" evidence="1">
    <location>
        <begin position="297"/>
        <end position="319"/>
    </location>
</feature>
<keyword evidence="3" id="KW-1185">Reference proteome</keyword>
<feature type="compositionally biased region" description="Polar residues" evidence="1">
    <location>
        <begin position="745"/>
        <end position="758"/>
    </location>
</feature>
<sequence length="833" mass="89864">MVSTRRSSARLQAAGSVKNVAEALDGIPSTPSLSPSKLATLTEQPEPPKPASNIPKLPTTPSRSRTALNFLSGLAKLTPRNKTPMQPPHSEMHPSHNHPTTAAPLDEARWLGFMHMGPQTEPAKGTTSKIAVAQGTPTKAKETLEVSRSVASPEFKFTFKREASVDLSPQAQKLMAEKREEAMLLREKMRKEVIEEEHKSEAQRKMEHRKIAKPKSRYSDVHKAQFSKMDSIATRAAAFQKKDAPSFMRMPTIGGLKRSPSKAELDDIHGKSKRPASQEDIRENAGRAKRTKHVSTDDASTSRPVSSYNASTTIANANPSAGHLGSAGSSSTGLVASNVSSSKPSTPKMASTPLLRSPSKSGIPKLGSMNNLLTPTKASVARSQSVKNIRQSQIPFIGLSRSPSMRALPRYTFIAEDVTVSITRPGGGAHAGDYNMQDVPEPAPAAGQATASMVTYPMPKVPTDPSAGLSRIPSLKSKNTSPVKSILRSPQRLYSNDPEKVAAGTHLATPPNRHRKSLGKGLLAGPSIKRVGFSESTKDESNMPSSSSQSETDDALLHMDEEKKKASVRMLNSEDEKMGIDRVPTTSATPTSHRAASVDVTAPITYPSLVPYPSLSSNSQDVPSETPKQEKRKILKPSRRMTMGPTNTAPADFTFRPTSNIAFSTGMRDTEKTIRPVRNSDAGAGAAYITNDQIFTPTVRDSPALVASPSGKKRKLSDFDKRDEASDAFDKENTSPSPKKKSAFSFGTSTTAGLSYTKHSMHDNDDADVDQRPAKRSRFTSSEPEVTKGGAREEKKPKGTVPAPSSLFGKRKSRGGMLSRNRLNALAMPKKRN</sequence>
<dbReference type="OrthoDB" id="5204833at2759"/>
<feature type="compositionally biased region" description="Basic residues" evidence="1">
    <location>
        <begin position="206"/>
        <end position="216"/>
    </location>
</feature>
<feature type="compositionally biased region" description="Polar residues" evidence="1">
    <location>
        <begin position="29"/>
        <end position="43"/>
    </location>
</feature>
<organism evidence="2 3">
    <name type="scientific">Aulographum hederae CBS 113979</name>
    <dbReference type="NCBI Taxonomy" id="1176131"/>
    <lineage>
        <taxon>Eukaryota</taxon>
        <taxon>Fungi</taxon>
        <taxon>Dikarya</taxon>
        <taxon>Ascomycota</taxon>
        <taxon>Pezizomycotina</taxon>
        <taxon>Dothideomycetes</taxon>
        <taxon>Pleosporomycetidae</taxon>
        <taxon>Aulographales</taxon>
        <taxon>Aulographaceae</taxon>
    </lineage>
</organism>
<feature type="compositionally biased region" description="Polar residues" evidence="1">
    <location>
        <begin position="1"/>
        <end position="10"/>
    </location>
</feature>
<dbReference type="AlphaFoldDB" id="A0A6G1H1I6"/>
<feature type="region of interest" description="Disordered" evidence="1">
    <location>
        <begin position="78"/>
        <end position="99"/>
    </location>
</feature>
<feature type="compositionally biased region" description="Basic and acidic residues" evidence="1">
    <location>
        <begin position="716"/>
        <end position="733"/>
    </location>
</feature>
<dbReference type="Proteomes" id="UP000800041">
    <property type="component" value="Unassembled WGS sequence"/>
</dbReference>
<feature type="region of interest" description="Disordered" evidence="1">
    <location>
        <begin position="464"/>
        <end position="487"/>
    </location>
</feature>
<evidence type="ECO:0000256" key="1">
    <source>
        <dbReference type="SAM" id="MobiDB-lite"/>
    </source>
</evidence>
<evidence type="ECO:0000313" key="3">
    <source>
        <dbReference type="Proteomes" id="UP000800041"/>
    </source>
</evidence>
<reference evidence="2" key="1">
    <citation type="journal article" date="2020" name="Stud. Mycol.">
        <title>101 Dothideomycetes genomes: a test case for predicting lifestyles and emergence of pathogens.</title>
        <authorList>
            <person name="Haridas S."/>
            <person name="Albert R."/>
            <person name="Binder M."/>
            <person name="Bloem J."/>
            <person name="Labutti K."/>
            <person name="Salamov A."/>
            <person name="Andreopoulos B."/>
            <person name="Baker S."/>
            <person name="Barry K."/>
            <person name="Bills G."/>
            <person name="Bluhm B."/>
            <person name="Cannon C."/>
            <person name="Castanera R."/>
            <person name="Culley D."/>
            <person name="Daum C."/>
            <person name="Ezra D."/>
            <person name="Gonzalez J."/>
            <person name="Henrissat B."/>
            <person name="Kuo A."/>
            <person name="Liang C."/>
            <person name="Lipzen A."/>
            <person name="Lutzoni F."/>
            <person name="Magnuson J."/>
            <person name="Mondo S."/>
            <person name="Nolan M."/>
            <person name="Ohm R."/>
            <person name="Pangilinan J."/>
            <person name="Park H.-J."/>
            <person name="Ramirez L."/>
            <person name="Alfaro M."/>
            <person name="Sun H."/>
            <person name="Tritt A."/>
            <person name="Yoshinaga Y."/>
            <person name="Zwiers L.-H."/>
            <person name="Turgeon B."/>
            <person name="Goodwin S."/>
            <person name="Spatafora J."/>
            <person name="Crous P."/>
            <person name="Grigoriev I."/>
        </authorList>
    </citation>
    <scope>NUCLEOTIDE SEQUENCE</scope>
    <source>
        <strain evidence="2">CBS 113979</strain>
    </source>
</reference>
<evidence type="ECO:0000313" key="2">
    <source>
        <dbReference type="EMBL" id="KAF1986880.1"/>
    </source>
</evidence>
<feature type="compositionally biased region" description="Polar residues" evidence="1">
    <location>
        <begin position="338"/>
        <end position="349"/>
    </location>
</feature>
<gene>
    <name evidence="2" type="ORF">K402DRAFT_404181</name>
</gene>
<feature type="compositionally biased region" description="Basic and acidic residues" evidence="1">
    <location>
        <begin position="261"/>
        <end position="286"/>
    </location>
</feature>
<proteinExistence type="predicted"/>
<feature type="compositionally biased region" description="Basic and acidic residues" evidence="1">
    <location>
        <begin position="760"/>
        <end position="773"/>
    </location>
</feature>
<feature type="region of interest" description="Disordered" evidence="1">
    <location>
        <begin position="700"/>
        <end position="833"/>
    </location>
</feature>
<dbReference type="EMBL" id="ML977155">
    <property type="protein sequence ID" value="KAF1986880.1"/>
    <property type="molecule type" value="Genomic_DNA"/>
</dbReference>
<feature type="region of interest" description="Disordered" evidence="1">
    <location>
        <begin position="241"/>
        <end position="370"/>
    </location>
</feature>
<feature type="region of interest" description="Disordered" evidence="1">
    <location>
        <begin position="611"/>
        <end position="632"/>
    </location>
</feature>
<accession>A0A6G1H1I6</accession>
<feature type="compositionally biased region" description="Basic and acidic residues" evidence="1">
    <location>
        <begin position="195"/>
        <end position="205"/>
    </location>
</feature>
<feature type="region of interest" description="Disordered" evidence="1">
    <location>
        <begin position="503"/>
        <end position="555"/>
    </location>
</feature>
<feature type="compositionally biased region" description="Low complexity" evidence="1">
    <location>
        <begin position="320"/>
        <end position="337"/>
    </location>
</feature>
<protein>
    <submittedName>
        <fullName evidence="2">Uncharacterized protein</fullName>
    </submittedName>
</protein>
<feature type="region of interest" description="Disordered" evidence="1">
    <location>
        <begin position="195"/>
        <end position="220"/>
    </location>
</feature>
<name>A0A6G1H1I6_9PEZI</name>
<feature type="region of interest" description="Disordered" evidence="1">
    <location>
        <begin position="1"/>
        <end position="63"/>
    </location>
</feature>